<comment type="caution">
    <text evidence="2">The sequence shown here is derived from an EMBL/GenBank/DDBJ whole genome shotgun (WGS) entry which is preliminary data.</text>
</comment>
<protein>
    <submittedName>
        <fullName evidence="2">Toxic protein SymE</fullName>
    </submittedName>
</protein>
<evidence type="ECO:0000313" key="3">
    <source>
        <dbReference type="Proteomes" id="UP000295433"/>
    </source>
</evidence>
<dbReference type="OrthoDB" id="6053337at2"/>
<gene>
    <name evidence="2" type="ORF">EDC54_12117</name>
</gene>
<reference evidence="2 3" key="1">
    <citation type="submission" date="2019-03" db="EMBL/GenBank/DDBJ databases">
        <title>Genomic Encyclopedia of Type Strains, Phase IV (KMG-IV): sequencing the most valuable type-strain genomes for metagenomic binning, comparative biology and taxonomic classification.</title>
        <authorList>
            <person name="Goeker M."/>
        </authorList>
    </citation>
    <scope>NUCLEOTIDE SEQUENCE [LARGE SCALE GENOMIC DNA]</scope>
    <source>
        <strain evidence="2 3">DSM 16730</strain>
    </source>
</reference>
<evidence type="ECO:0000259" key="1">
    <source>
        <dbReference type="Pfam" id="PF08845"/>
    </source>
</evidence>
<dbReference type="Pfam" id="PF08845">
    <property type="entry name" value="SymE_toxin"/>
    <property type="match status" value="1"/>
</dbReference>
<dbReference type="Proteomes" id="UP000295433">
    <property type="component" value="Unassembled WGS sequence"/>
</dbReference>
<name>A0A4R3VCD4_9GAMM</name>
<accession>A0A4R3VCD4</accession>
<proteinExistence type="predicted"/>
<dbReference type="RefSeq" id="WP_132459434.1">
    <property type="nucleotide sequence ID" value="NZ_JAWIZJ010000010.1"/>
</dbReference>
<dbReference type="GO" id="GO:0003723">
    <property type="term" value="F:RNA binding"/>
    <property type="evidence" value="ECO:0007669"/>
    <property type="project" value="InterPro"/>
</dbReference>
<dbReference type="GO" id="GO:0016788">
    <property type="term" value="F:hydrolase activity, acting on ester bonds"/>
    <property type="evidence" value="ECO:0007669"/>
    <property type="project" value="InterPro"/>
</dbReference>
<sequence length="112" mass="12480">MADAHSTPDTTVFKISQHERFTRVGYRPIKGNHDTPAINMAGQWLKEAGFTTGQSLKLRIMPGCIVITTQDIRALWQDLHALSIAPFDEDAVTYWLNRFPGGLNLAGIENGR</sequence>
<dbReference type="GO" id="GO:0005737">
    <property type="term" value="C:cytoplasm"/>
    <property type="evidence" value="ECO:0007669"/>
    <property type="project" value="InterPro"/>
</dbReference>
<dbReference type="GO" id="GO:0016070">
    <property type="term" value="P:RNA metabolic process"/>
    <property type="evidence" value="ECO:0007669"/>
    <property type="project" value="InterPro"/>
</dbReference>
<organism evidence="2 3">
    <name type="scientific">Samsonia erythrinae</name>
    <dbReference type="NCBI Taxonomy" id="160434"/>
    <lineage>
        <taxon>Bacteria</taxon>
        <taxon>Pseudomonadati</taxon>
        <taxon>Pseudomonadota</taxon>
        <taxon>Gammaproteobacteria</taxon>
        <taxon>Enterobacterales</taxon>
        <taxon>Pectobacteriaceae</taxon>
        <taxon>Samsonia</taxon>
    </lineage>
</organism>
<dbReference type="InterPro" id="IPR014944">
    <property type="entry name" value="Toxin_SymE-like"/>
</dbReference>
<evidence type="ECO:0000313" key="2">
    <source>
        <dbReference type="EMBL" id="TCV01292.1"/>
    </source>
</evidence>
<feature type="domain" description="Toxin SymE-like" evidence="1">
    <location>
        <begin position="19"/>
        <end position="69"/>
    </location>
</feature>
<keyword evidence="3" id="KW-1185">Reference proteome</keyword>
<dbReference type="AlphaFoldDB" id="A0A4R3VCD4"/>
<dbReference type="EMBL" id="SMBY01000021">
    <property type="protein sequence ID" value="TCV01292.1"/>
    <property type="molecule type" value="Genomic_DNA"/>
</dbReference>